<feature type="compositionally biased region" description="Basic and acidic residues" evidence="1">
    <location>
        <begin position="65"/>
        <end position="78"/>
    </location>
</feature>
<keyword evidence="2" id="KW-1133">Transmembrane helix</keyword>
<accession>A0A139I0J1</accession>
<dbReference type="AlphaFoldDB" id="A0A139I0J1"/>
<dbReference type="Proteomes" id="UP000073492">
    <property type="component" value="Unassembled WGS sequence"/>
</dbReference>
<feature type="compositionally biased region" description="Polar residues" evidence="1">
    <location>
        <begin position="333"/>
        <end position="342"/>
    </location>
</feature>
<protein>
    <submittedName>
        <fullName evidence="3">Uncharacterized protein</fullName>
    </submittedName>
</protein>
<proteinExistence type="predicted"/>
<dbReference type="OrthoDB" id="5398191at2759"/>
<evidence type="ECO:0000313" key="4">
    <source>
        <dbReference type="Proteomes" id="UP000073492"/>
    </source>
</evidence>
<feature type="compositionally biased region" description="Polar residues" evidence="1">
    <location>
        <begin position="86"/>
        <end position="96"/>
    </location>
</feature>
<feature type="region of interest" description="Disordered" evidence="1">
    <location>
        <begin position="324"/>
        <end position="355"/>
    </location>
</feature>
<feature type="compositionally biased region" description="Basic and acidic residues" evidence="1">
    <location>
        <begin position="444"/>
        <end position="453"/>
    </location>
</feature>
<feature type="region of interest" description="Disordered" evidence="1">
    <location>
        <begin position="421"/>
        <end position="473"/>
    </location>
</feature>
<keyword evidence="2" id="KW-0472">Membrane</keyword>
<feature type="compositionally biased region" description="Polar residues" evidence="1">
    <location>
        <begin position="149"/>
        <end position="163"/>
    </location>
</feature>
<name>A0A139I0J1_9PEZI</name>
<evidence type="ECO:0000256" key="2">
    <source>
        <dbReference type="SAM" id="Phobius"/>
    </source>
</evidence>
<evidence type="ECO:0000256" key="1">
    <source>
        <dbReference type="SAM" id="MobiDB-lite"/>
    </source>
</evidence>
<keyword evidence="4" id="KW-1185">Reference proteome</keyword>
<reference evidence="3 4" key="1">
    <citation type="submission" date="2015-07" db="EMBL/GenBank/DDBJ databases">
        <title>Comparative genomics of the Sigatoka disease complex on banana suggests a link between parallel evolutionary changes in Pseudocercospora fijiensis and Pseudocercospora eumusae and increased virulence on the banana host.</title>
        <authorList>
            <person name="Chang T.-C."/>
            <person name="Salvucci A."/>
            <person name="Crous P.W."/>
            <person name="Stergiopoulos I."/>
        </authorList>
    </citation>
    <scope>NUCLEOTIDE SEQUENCE [LARGE SCALE GENOMIC DNA]</scope>
    <source>
        <strain evidence="3 4">CBS 116634</strain>
    </source>
</reference>
<feature type="compositionally biased region" description="Basic and acidic residues" evidence="1">
    <location>
        <begin position="124"/>
        <end position="135"/>
    </location>
</feature>
<gene>
    <name evidence="3" type="ORF">AC579_8684</name>
</gene>
<feature type="compositionally biased region" description="Basic and acidic residues" evidence="1">
    <location>
        <begin position="185"/>
        <end position="195"/>
    </location>
</feature>
<feature type="compositionally biased region" description="Acidic residues" evidence="1">
    <location>
        <begin position="427"/>
        <end position="443"/>
    </location>
</feature>
<evidence type="ECO:0000313" key="3">
    <source>
        <dbReference type="EMBL" id="KXT08208.1"/>
    </source>
</evidence>
<feature type="transmembrane region" description="Helical" evidence="2">
    <location>
        <begin position="380"/>
        <end position="404"/>
    </location>
</feature>
<dbReference type="EMBL" id="LFZO01000476">
    <property type="protein sequence ID" value="KXT08208.1"/>
    <property type="molecule type" value="Genomic_DNA"/>
</dbReference>
<organism evidence="3 4">
    <name type="scientific">Pseudocercospora musae</name>
    <dbReference type="NCBI Taxonomy" id="113226"/>
    <lineage>
        <taxon>Eukaryota</taxon>
        <taxon>Fungi</taxon>
        <taxon>Dikarya</taxon>
        <taxon>Ascomycota</taxon>
        <taxon>Pezizomycotina</taxon>
        <taxon>Dothideomycetes</taxon>
        <taxon>Dothideomycetidae</taxon>
        <taxon>Mycosphaerellales</taxon>
        <taxon>Mycosphaerellaceae</taxon>
        <taxon>Pseudocercospora</taxon>
    </lineage>
</organism>
<feature type="region of interest" description="Disordered" evidence="1">
    <location>
        <begin position="1"/>
        <end position="163"/>
    </location>
</feature>
<comment type="caution">
    <text evidence="3">The sequence shown here is derived from an EMBL/GenBank/DDBJ whole genome shotgun (WGS) entry which is preliminary data.</text>
</comment>
<sequence length="473" mass="52943">MSSYFTLPSFAKAKKNQEELRRSNPQNPVLRDEDEKFLERTLSQERPPPLPARPQVTTVTEEGDERPSSRKEKQKAQDGDIIVPETQPNSPVSPSSEAKRPKDNPLPSQAEAEAVTRSWNSSVKLDDDQPHEKRTWASYIPNAMRPLSSKGSTSDQQPDQRTWTEFAASYVPTRESLPAWLDPANWKRKDPDAKPEPVLNEDGSINEEKTKEKQEKEVSVLLDNLNMSTVNNRVFAFSKETEKYYERFAQCLKDTMNGVPTAYDDMDKLMREAGPTLEKQFKSMPPFVQTLVKSLPAKLGASLAPELLAASSEKPGADAQVKLENVSKKPAQSGASTSTPSGSKEKSKRKVPGMKKLVQGGQSVVATMLRNTVNFLTTRFPFLASTTNVVMSLAVFILMFVFWYCHKRGKETRLAKEKEAEIASMHDDDDDDENDVSDSDESDPDTKKMDDILKQSNPSEIPLPKTDTGLEEN</sequence>
<keyword evidence="2" id="KW-0812">Transmembrane</keyword>
<feature type="compositionally biased region" description="Basic and acidic residues" evidence="1">
    <location>
        <begin position="30"/>
        <end position="43"/>
    </location>
</feature>
<feature type="region of interest" description="Disordered" evidence="1">
    <location>
        <begin position="182"/>
        <end position="212"/>
    </location>
</feature>